<name>A0ABS8U2Q4_9SPHI</name>
<gene>
    <name evidence="2" type="ORF">LT679_06905</name>
</gene>
<evidence type="ECO:0000313" key="2">
    <source>
        <dbReference type="EMBL" id="MCD8740328.1"/>
    </source>
</evidence>
<reference evidence="2 3" key="1">
    <citation type="submission" date="2021-12" db="EMBL/GenBank/DDBJ databases">
        <title>Mucilaginibacter roseus genome.</title>
        <authorList>
            <person name="Ferreira J.R."/>
            <person name="Newman J.D."/>
        </authorList>
    </citation>
    <scope>NUCLEOTIDE SEQUENCE [LARGE SCALE GENOMIC DNA]</scope>
    <source>
        <strain evidence="2 3">LMG 28454</strain>
    </source>
</reference>
<evidence type="ECO:0000313" key="3">
    <source>
        <dbReference type="Proteomes" id="UP001199919"/>
    </source>
</evidence>
<sequence length="941" mass="105639">MLSVSYLVSAQDTPERIQVSSVSTNKNTGQNYSAWLSDSLDELVPEAWENNFIYADVMLRFKYHSRISQIKLYDYTGVFEDKPAEIYALNGTERTLLGYFTGPAYGIFQTIDLPSAVEADAIIVHKYSNNIPQKVFAYGVEDTTRATSPAIELVAENVGNNPTQPTTPPVTEPADGYVKIPLELSRWYQLNNVSDGLNRLFDGVTDVEVTTGWGKLFNNYDAYYPVPEGQHIDIAKLKFFNYTGALGDYPLTVSVIDSLGQRKTIGTYRGGYWNRWVGPYPERADQFLLDTIATNVKYIVLNCWYQFPTEIEFYGNYTAAPVSPVSQPADSSGAPLIAGYPLKNFMGVNAFEWDFEDPVNPFVVESKRLAAMRTFSQIRHYMDWEKLESQQGGFTYAPTHSGGWNYDAMYKACYENNIMVLADLKTLPNWLLQSYPEDQRDSENIPVKFGANYSDPKSYIEQARVAFQYAARYGGNKSVNKNLLSVNSSPRWTDDPINTVRVGLNYIKYIECDNERDKWWKGRKAYQTAYEYAANLSAFYDGHKNTMGPGVGVKNADPNMKVVMGGLASANPEYVMGMIEWCRINRGYKADGTVNLCWDIINYHWYSHDAEMIPNSVPTRGMAPEVNNTMQKAKDFVNIAKKYCNNMPVWVTEAGYDVHPNSPIRAIPIGNKTIEQTQADWILRTALLYARSGVERLFFYQAYDDNIESPVQYSSSGLLNPNRSRKLAAEYINQFNKAFGKYTYAESLSSTPVVDRYEADGESAYVLYIPDEKGLTGKDTLNLPGVDSVRIYTPQAGGLGISKRKITNGQCILNISETPIFVVPVPKSTNVMGKALMSLKQGIGAIPKTDTIATQQGYTINLFPNPSVNYVNVSFSNNSNNKVNISLADAVSGRVYSNHEFSKTGNDFSQRIDISKMPLGVCLVMIKQDDKTTIKRVIKTN</sequence>
<dbReference type="Proteomes" id="UP001199919">
    <property type="component" value="Unassembled WGS sequence"/>
</dbReference>
<comment type="caution">
    <text evidence="2">The sequence shown here is derived from an EMBL/GenBank/DDBJ whole genome shotgun (WGS) entry which is preliminary data.</text>
</comment>
<keyword evidence="3" id="KW-1185">Reference proteome</keyword>
<dbReference type="SUPFAM" id="SSF51445">
    <property type="entry name" value="(Trans)glycosidases"/>
    <property type="match status" value="1"/>
</dbReference>
<dbReference type="InterPro" id="IPR017853">
    <property type="entry name" value="GH"/>
</dbReference>
<feature type="domain" description="Secretion system C-terminal sorting" evidence="1">
    <location>
        <begin position="862"/>
        <end position="938"/>
    </location>
</feature>
<dbReference type="Pfam" id="PF18962">
    <property type="entry name" value="Por_Secre_tail"/>
    <property type="match status" value="1"/>
</dbReference>
<evidence type="ECO:0000259" key="1">
    <source>
        <dbReference type="Pfam" id="PF18962"/>
    </source>
</evidence>
<dbReference type="InterPro" id="IPR026444">
    <property type="entry name" value="Secre_tail"/>
</dbReference>
<dbReference type="EMBL" id="JAJPWV010000002">
    <property type="protein sequence ID" value="MCD8740328.1"/>
    <property type="molecule type" value="Genomic_DNA"/>
</dbReference>
<dbReference type="Gene3D" id="3.20.20.80">
    <property type="entry name" value="Glycosidases"/>
    <property type="match status" value="1"/>
</dbReference>
<protein>
    <submittedName>
        <fullName evidence="2">T9SS type A sorting domain-containing protein</fullName>
    </submittedName>
</protein>
<proteinExistence type="predicted"/>
<accession>A0ABS8U2Q4</accession>
<dbReference type="NCBIfam" id="TIGR04183">
    <property type="entry name" value="Por_Secre_tail"/>
    <property type="match status" value="1"/>
</dbReference>
<dbReference type="RefSeq" id="WP_232176727.1">
    <property type="nucleotide sequence ID" value="NZ_JAJPWV010000002.1"/>
</dbReference>
<organism evidence="2 3">
    <name type="scientific">Mucilaginibacter roseus</name>
    <dbReference type="NCBI Taxonomy" id="1528868"/>
    <lineage>
        <taxon>Bacteria</taxon>
        <taxon>Pseudomonadati</taxon>
        <taxon>Bacteroidota</taxon>
        <taxon>Sphingobacteriia</taxon>
        <taxon>Sphingobacteriales</taxon>
        <taxon>Sphingobacteriaceae</taxon>
        <taxon>Mucilaginibacter</taxon>
    </lineage>
</organism>